<proteinExistence type="predicted"/>
<name>A0A0U4B333_9CAUD</name>
<dbReference type="Gene3D" id="1.10.287.1080">
    <property type="entry name" value="MazG-like"/>
    <property type="match status" value="1"/>
</dbReference>
<dbReference type="Proteomes" id="UP000221664">
    <property type="component" value="Segment"/>
</dbReference>
<evidence type="ECO:0000313" key="1">
    <source>
        <dbReference type="EMBL" id="ALY09133.1"/>
    </source>
</evidence>
<accession>A0A0U4B333</accession>
<gene>
    <name evidence="1" type="primary">76</name>
    <name evidence="1" type="ORF">GORGEOUS_76</name>
</gene>
<reference evidence="1 2" key="1">
    <citation type="submission" date="2015-11" db="EMBL/GenBank/DDBJ databases">
        <authorList>
            <person name="Conboy A.J."/>
            <person name="Conboy D.B."/>
            <person name="Cross T."/>
            <person name="Moy B."/>
            <person name="Dunbar D."/>
            <person name="Bradley K.W."/>
            <person name="Asai D.J."/>
            <person name="Bowman C.A."/>
            <person name="Russell D.A."/>
            <person name="Pope W.H."/>
            <person name="Jacobs-Sera D."/>
            <person name="Hendrix R.W."/>
            <person name="Hatfull G.F."/>
        </authorList>
    </citation>
    <scope>NUCLEOTIDE SEQUENCE [LARGE SCALE GENOMIC DNA]</scope>
</reference>
<sequence length="176" mass="19500">MTISLNEYQNEAMRTAIYPEDRGLEYTTLGLLSEVGELNGAWLGGTATDILSELGDNYWYVAAIAHSLGEQLENVLVFANIDESVDFRPLDELFQLLTYYSGEIAGVVKKSIRDNDGQLTPEKYDKVIDLLANVLHVLDTLTLHFDGTPAGVQAKNLDKLADRQRRNVLGGSGDHR</sequence>
<evidence type="ECO:0000313" key="2">
    <source>
        <dbReference type="Proteomes" id="UP000221664"/>
    </source>
</evidence>
<protein>
    <submittedName>
        <fullName evidence="1">MazG-like nucleotide pyrophosphohydrolase</fullName>
    </submittedName>
</protein>
<dbReference type="EMBL" id="KU160647">
    <property type="protein sequence ID" value="ALY09133.1"/>
    <property type="molecule type" value="Genomic_DNA"/>
</dbReference>
<organism evidence="1 2">
    <name type="scientific">Arthrobacter phage Gorgeous</name>
    <dbReference type="NCBI Taxonomy" id="1772299"/>
    <lineage>
        <taxon>Viruses</taxon>
        <taxon>Duplodnaviria</taxon>
        <taxon>Heunggongvirae</taxon>
        <taxon>Uroviricota</taxon>
        <taxon>Caudoviricetes</taxon>
        <taxon>Amigovirus</taxon>
        <taxon>Amigovirus amigo</taxon>
    </lineage>
</organism>
<dbReference type="SUPFAM" id="SSF101386">
    <property type="entry name" value="all-alpha NTP pyrophosphatases"/>
    <property type="match status" value="1"/>
</dbReference>